<dbReference type="STRING" id="551995.SAMN05192574_102417"/>
<protein>
    <submittedName>
        <fullName evidence="3">Signal transducer regulating beta-lactamase production, contains metallopeptidase domain</fullName>
    </submittedName>
</protein>
<feature type="domain" description="Peptidase M56" evidence="2">
    <location>
        <begin position="34"/>
        <end position="259"/>
    </location>
</feature>
<dbReference type="PANTHER" id="PTHR34978">
    <property type="entry name" value="POSSIBLE SENSOR-TRANSDUCER PROTEIN BLAR"/>
    <property type="match status" value="1"/>
</dbReference>
<dbReference type="EMBL" id="FOCL01000002">
    <property type="protein sequence ID" value="SEN08816.1"/>
    <property type="molecule type" value="Genomic_DNA"/>
</dbReference>
<dbReference type="CDD" id="cd07341">
    <property type="entry name" value="M56_BlaR1_MecR1_like"/>
    <property type="match status" value="1"/>
</dbReference>
<organism evidence="3 4">
    <name type="scientific">Mucilaginibacter gossypiicola</name>
    <dbReference type="NCBI Taxonomy" id="551995"/>
    <lineage>
        <taxon>Bacteria</taxon>
        <taxon>Pseudomonadati</taxon>
        <taxon>Bacteroidota</taxon>
        <taxon>Sphingobacteriia</taxon>
        <taxon>Sphingobacteriales</taxon>
        <taxon>Sphingobacteriaceae</taxon>
        <taxon>Mucilaginibacter</taxon>
    </lineage>
</organism>
<dbReference type="Pfam" id="PF05569">
    <property type="entry name" value="Peptidase_M56"/>
    <property type="match status" value="1"/>
</dbReference>
<proteinExistence type="predicted"/>
<evidence type="ECO:0000259" key="2">
    <source>
        <dbReference type="Pfam" id="PF05569"/>
    </source>
</evidence>
<name>A0A1H8DNP5_9SPHI</name>
<keyword evidence="1" id="KW-0472">Membrane</keyword>
<dbReference type="OrthoDB" id="649093at2"/>
<dbReference type="Proteomes" id="UP000198942">
    <property type="component" value="Unassembled WGS sequence"/>
</dbReference>
<dbReference type="InterPro" id="IPR008756">
    <property type="entry name" value="Peptidase_M56"/>
</dbReference>
<evidence type="ECO:0000256" key="1">
    <source>
        <dbReference type="SAM" id="Phobius"/>
    </source>
</evidence>
<keyword evidence="1" id="KW-0812">Transmembrane</keyword>
<keyword evidence="4" id="KW-1185">Reference proteome</keyword>
<evidence type="ECO:0000313" key="4">
    <source>
        <dbReference type="Proteomes" id="UP000198942"/>
    </source>
</evidence>
<feature type="transmembrane region" description="Helical" evidence="1">
    <location>
        <begin position="36"/>
        <end position="55"/>
    </location>
</feature>
<feature type="transmembrane region" description="Helical" evidence="1">
    <location>
        <begin position="269"/>
        <end position="289"/>
    </location>
</feature>
<keyword evidence="1" id="KW-1133">Transmembrane helix</keyword>
<feature type="transmembrane region" description="Helical" evidence="1">
    <location>
        <begin position="101"/>
        <end position="121"/>
    </location>
</feature>
<sequence>MSMLTYLLQVSACTAVFYLFYFACLRRLTFFSLNRWYLLLTLMASFGIPLITIPVSSVPQMVIRQPVIYQYYMEQPLQVQAITPTVAEAAPFNWIYLFTNVYYVAAVIFFLHLLVTLVVFWRRSKGQQLLQIGHIKVIKSADSLTNSSFANVVFLNDDELGPEEVRQVLAHELLHVRLMHSADRMVARIAQVVLWFNPFVYCYIRSIEENHEFEVDRIAANDAGKNIYASLLLRLSISANHVLYNSFSKAPLKKRIAMLFNQPSSNMKKIIYVLLLPLAIVSCLAFANVKGKTDEKDKRVSAVGDLRLLGPHPLVIIDEKEYKDDILYTISGRCISSSSISKSGVDKYGEKAKDGVVAILTKRRIILTMTPIEKANLLEIAAIPNGKFYSRLRLKNDDGSEYDEVFFKMPGGGSMSSQLALNEKPALVFGKKIYSEADVNKLEQMIRDQKQTTFGTGSTLHGPQPEFGVDLSGFDNYFFFAQDTVKFRQKIKRTQQQELEYEKAQKKAENFRQTDEYKQKAEQTERVMGKELPYKVVGFGTFGLAGNGSCIKLENNGYVFYMRTSYGQEKQLQNKFKIGDVLNVKVFTAAMGQGEPVQIQPATIVFNGEKIFQLAEADQIPKVPFLFEANKVRFTDGQITSITKYPNGKWKSAVVEVVNGYRIKFNIKPDAPSFEGIESGDHVRFRFIGERKTGSKEYTVNDWVTLTTDIKDYGIKNPELFSKYYEKA</sequence>
<dbReference type="RefSeq" id="WP_091209590.1">
    <property type="nucleotide sequence ID" value="NZ_FOCL01000002.1"/>
</dbReference>
<dbReference type="PANTHER" id="PTHR34978:SF3">
    <property type="entry name" value="SLR0241 PROTEIN"/>
    <property type="match status" value="1"/>
</dbReference>
<evidence type="ECO:0000313" key="3">
    <source>
        <dbReference type="EMBL" id="SEN08816.1"/>
    </source>
</evidence>
<dbReference type="AlphaFoldDB" id="A0A1H8DNP5"/>
<gene>
    <name evidence="3" type="ORF">SAMN05192574_102417</name>
</gene>
<feature type="transmembrane region" description="Helical" evidence="1">
    <location>
        <begin position="6"/>
        <end position="24"/>
    </location>
</feature>
<dbReference type="InterPro" id="IPR052173">
    <property type="entry name" value="Beta-lactam_resp_regulator"/>
</dbReference>
<reference evidence="4" key="1">
    <citation type="submission" date="2016-10" db="EMBL/GenBank/DDBJ databases">
        <authorList>
            <person name="Varghese N."/>
            <person name="Submissions S."/>
        </authorList>
    </citation>
    <scope>NUCLEOTIDE SEQUENCE [LARGE SCALE GENOMIC DNA]</scope>
    <source>
        <strain evidence="4">Gh-48</strain>
    </source>
</reference>
<accession>A0A1H8DNP5</accession>